<feature type="region of interest" description="Disordered" evidence="3">
    <location>
        <begin position="438"/>
        <end position="503"/>
    </location>
</feature>
<organism evidence="6 7">
    <name type="scientific">Xyrichtys novacula</name>
    <name type="common">Pearly razorfish</name>
    <name type="synonym">Hemipteronotus novacula</name>
    <dbReference type="NCBI Taxonomy" id="13765"/>
    <lineage>
        <taxon>Eukaryota</taxon>
        <taxon>Metazoa</taxon>
        <taxon>Chordata</taxon>
        <taxon>Craniata</taxon>
        <taxon>Vertebrata</taxon>
        <taxon>Euteleostomi</taxon>
        <taxon>Actinopterygii</taxon>
        <taxon>Neopterygii</taxon>
        <taxon>Teleostei</taxon>
        <taxon>Neoteleostei</taxon>
        <taxon>Acanthomorphata</taxon>
        <taxon>Eupercaria</taxon>
        <taxon>Labriformes</taxon>
        <taxon>Labridae</taxon>
        <taxon>Xyrichtys</taxon>
    </lineage>
</organism>
<dbReference type="InterPro" id="IPR048992">
    <property type="entry name" value="Stereocilin_LRR"/>
</dbReference>
<evidence type="ECO:0000256" key="3">
    <source>
        <dbReference type="SAM" id="MobiDB-lite"/>
    </source>
</evidence>
<sequence length="1949" mass="216859">MATLRITSIIVCAVLLGQGWSEKTGGSKEDQRDAILKEIISKWSTGSGWSPQKATPESEKDQSVHPWVRNIMGSLGSLFPNKKLPSLNKPLDRHRLSSFLYNISLYLQEMGAELEEAPSEMDEEQLWEKVLQFFLQAEGSATMNQWNGKVPPRPSVKVQDWFLSLRGSPHWDWLLGLLQSLITLTERQPYKPLLTYLSQNWRTVSAVLEAALQALVSGTYGQASAGLQGFICALKGRSDCAFSVSWLQQLLRFLETRNWKPVVSLHPAGESAEHVKSSSAFGRLKPFSLPPEAIRKDAMTGNASFEDTMATEDDPDSVQSFLLQALSRSGGGERGGHMAQKNLALVQSLDGLRRGLLHRVGSSVYGNLRRKVSQATMALLDDVSSLVDVPQPNAHGQCSIGDLRQLILWGIRHNVTWNTEALGVGSHGLPSSLPFLSCPSTEGDVPRSQQTSARSAPKPDSSSRTISKQKRLHEPSTVPHHSKLNQSPTSRTRQSNTQQKEVEDPTSIEILEAACNESIPGLTGVSNFTVFLYCKLFDGENGSVSSAVAQIGLDLHATCSDAAWYLSAAEEDFLWVHVCSEFFAQEFNNTVCANSSFWLQKAHQAALTKDYHFFNQTSIDDLCIHLSGEAIGSQGPGENCVAQLGSRMLTAQTFRHCFLPNNSVLISALCGRDSPDAQQSLPEGSWAAAYCSKIHNYSHADSFEESCQYKEWAVHHFTNSTLLELCGQTQGLREYICLNTTLYSELSKSVPQFADLCADLQAEVEERKCVLQRFFDILPARYEFDTSQLCVDPAPLLVDVLHKLSVCEVQGGEREGFLLALGYVFRVLDIMVGLSSGLDEGEREARQGLGQAILLSSLLDNTSWAELQPEASMSVLHTVGVFLRREQNATLKEDLLSCFSPVLWDLIQRDNNSSALRVLLQEYLQMPRDSIRTLVMSAEKDAVKRFISHMHQSWDQLKVETGQASQKELQAMETMTAAFIHKFPRVTPELFVDMSQFIPFMSVSDIMSFPASLIVNDTVLTAIRDHSSGMKSLQKLAFVKRLLQSSVVGDVPSWPPYFLTSILPLLPYLPVSHFQQLTSQQLIPLLELLGNSSLDGVRGRHMLRTLFSKKKNLTSDGLLRLGVLVCYLDPEDLTTFLQNSPVSPALWQQLAQCMSKGFISSSGRMSSWLIQAIQTINISSVGPSELPALRALLPQLGASFLLSLPSQQLLDILTQPGLHRYSPAQAFQMLSKISKDIPLSMEKLCRLKPLHGGLSPAVLSDLQGTEIMEAAHCPCVRSLLTELKPGHRAILYSAMQEALQRDEQNITQQVNCLSPFVPLRKLSETVTGETILRDISLYRDILWSPQQAQVLFKKINKFKNVSSSMVRNLGHIASGMSCDLLRLWRNNTDFEELLQFITELPGSIRPALRRCIVEELRARPDLDPSTLGSGFAATLPVTMLENISNASFRAILDYIQANFADFLRLPHYKQTNLAEKVVSELAADEIDGTVLDILGPLLPFLDRDSLALVDRGALALRLEEMRDFCLPKEALRDISALLTQRDMLGEPSKWQVGDVEHLSRLVFSLSNKQINSIPLAVLNKDTVEQVLMGQSHWEDSMVGRVCISQCMDKHRHRRKTNSLIRGIVKAQSRRAKVPVPSCADIRGTFPSAWTSTQFSRMSQEDLKQCTEIFAQDASLSPEQRRALWIKLRQFYSPMRELRADQVLALGSVVTEMGERELQEANLTDLGVLTHLGTLTEWSPKKMRAVVLGAMRKQKQKVEQLTAVDLATLGHLICGLYPSEIKRLSPYNLSMAVLFLREMSLPCTEQQMEVLTSRLSRPEAFGPVSAWGPEVFTEIGTLAVGMEDMVLSSLIQEQVEGITPEAIAVMSKKKMAVVFSAVQLSWLSAEQAWAVTKEQWEELDSEQRHAVGLARYEGDVLLELRGRNSVPAGLNTDSFFLHSLLLCLLLWQLI</sequence>
<dbReference type="Proteomes" id="UP001178508">
    <property type="component" value="Chromosome 1"/>
</dbReference>
<proteinExistence type="predicted"/>
<evidence type="ECO:0000256" key="4">
    <source>
        <dbReference type="SAM" id="SignalP"/>
    </source>
</evidence>
<evidence type="ECO:0000259" key="5">
    <source>
        <dbReference type="Pfam" id="PF21058"/>
    </source>
</evidence>
<dbReference type="GO" id="GO:0007160">
    <property type="term" value="P:cell-matrix adhesion"/>
    <property type="evidence" value="ECO:0007669"/>
    <property type="project" value="TreeGrafter"/>
</dbReference>
<keyword evidence="7" id="KW-1185">Reference proteome</keyword>
<evidence type="ECO:0000256" key="2">
    <source>
        <dbReference type="ARBA" id="ARBA00023180"/>
    </source>
</evidence>
<dbReference type="PANTHER" id="PTHR23412">
    <property type="entry name" value="STEREOCILIN RELATED"/>
    <property type="match status" value="1"/>
</dbReference>
<evidence type="ECO:0000256" key="1">
    <source>
        <dbReference type="ARBA" id="ARBA00022729"/>
    </source>
</evidence>
<dbReference type="GO" id="GO:0009986">
    <property type="term" value="C:cell surface"/>
    <property type="evidence" value="ECO:0007669"/>
    <property type="project" value="TreeGrafter"/>
</dbReference>
<dbReference type="GO" id="GO:0032426">
    <property type="term" value="C:stereocilium tip"/>
    <property type="evidence" value="ECO:0007669"/>
    <property type="project" value="TreeGrafter"/>
</dbReference>
<dbReference type="InterPro" id="IPR026664">
    <property type="entry name" value="Stereocilin-rel"/>
</dbReference>
<dbReference type="EMBL" id="OY660864">
    <property type="protein sequence ID" value="CAJ1049138.1"/>
    <property type="molecule type" value="Genomic_DNA"/>
</dbReference>
<name>A0AAV1EKB2_XYRNO</name>
<keyword evidence="2" id="KW-0325">Glycoprotein</keyword>
<dbReference type="Pfam" id="PF21058">
    <property type="entry name" value="Stereocilin"/>
    <property type="match status" value="1"/>
</dbReference>
<evidence type="ECO:0000313" key="7">
    <source>
        <dbReference type="Proteomes" id="UP001178508"/>
    </source>
</evidence>
<reference evidence="6" key="1">
    <citation type="submission" date="2023-08" db="EMBL/GenBank/DDBJ databases">
        <authorList>
            <person name="Alioto T."/>
            <person name="Alioto T."/>
            <person name="Gomez Garrido J."/>
        </authorList>
    </citation>
    <scope>NUCLEOTIDE SEQUENCE</scope>
</reference>
<feature type="compositionally biased region" description="Polar residues" evidence="3">
    <location>
        <begin position="484"/>
        <end position="499"/>
    </location>
</feature>
<feature type="compositionally biased region" description="Polar residues" evidence="3">
    <location>
        <begin position="447"/>
        <end position="466"/>
    </location>
</feature>
<feature type="domain" description="Stereocilin LRR" evidence="5">
    <location>
        <begin position="866"/>
        <end position="1266"/>
    </location>
</feature>
<accession>A0AAV1EKB2</accession>
<dbReference type="PANTHER" id="PTHR23412:SF14">
    <property type="entry name" value="STEREOCILIN-RELATED"/>
    <property type="match status" value="1"/>
</dbReference>
<feature type="signal peptide" evidence="4">
    <location>
        <begin position="1"/>
        <end position="21"/>
    </location>
</feature>
<protein>
    <submittedName>
        <fullName evidence="6">Stereocilin</fullName>
    </submittedName>
</protein>
<feature type="chain" id="PRO_5043987474" evidence="4">
    <location>
        <begin position="22"/>
        <end position="1949"/>
    </location>
</feature>
<gene>
    <name evidence="6" type="ORF">XNOV1_A036581</name>
</gene>
<dbReference type="GO" id="GO:0060091">
    <property type="term" value="C:kinocilium"/>
    <property type="evidence" value="ECO:0007669"/>
    <property type="project" value="TreeGrafter"/>
</dbReference>
<evidence type="ECO:0000313" key="6">
    <source>
        <dbReference type="EMBL" id="CAJ1049138.1"/>
    </source>
</evidence>
<keyword evidence="1 4" id="KW-0732">Signal</keyword>